<sequence>MRRTPRRGYEERMAHELTYPLLPCPDIDEIDAFYATLGFERTYRQVRPNPYVALRREDLHLHFFGMPGFDPEQSYGTCLVQVPDVRALWTAFADGMRAAHGKVLVAGRPRMTRPRPRRNDGGVTGFSLVDPGGNWIRVFQQRDAGTPPPADRLARAVENAVVLADSHGDHRQAAKILDGALARAGADTDPAALAEALAYRAELAEVLGDDPGAAEPPDRRG</sequence>
<dbReference type="SUPFAM" id="SSF54593">
    <property type="entry name" value="Glyoxalase/Bleomycin resistance protein/Dihydroxybiphenyl dioxygenase"/>
    <property type="match status" value="1"/>
</dbReference>
<organism evidence="2 3">
    <name type="scientific">Spirilliplanes yamanashiensis</name>
    <dbReference type="NCBI Taxonomy" id="42233"/>
    <lineage>
        <taxon>Bacteria</taxon>
        <taxon>Bacillati</taxon>
        <taxon>Actinomycetota</taxon>
        <taxon>Actinomycetes</taxon>
        <taxon>Micromonosporales</taxon>
        <taxon>Micromonosporaceae</taxon>
        <taxon>Spirilliplanes</taxon>
    </lineage>
</organism>
<evidence type="ECO:0000313" key="2">
    <source>
        <dbReference type="EMBL" id="GIJ05030.1"/>
    </source>
</evidence>
<name>A0A8J3YBP5_9ACTN</name>
<evidence type="ECO:0000259" key="1">
    <source>
        <dbReference type="PROSITE" id="PS51819"/>
    </source>
</evidence>
<accession>A0A8J3YBP5</accession>
<proteinExistence type="predicted"/>
<dbReference type="InterPro" id="IPR037523">
    <property type="entry name" value="VOC_core"/>
</dbReference>
<dbReference type="EMBL" id="BOOY01000031">
    <property type="protein sequence ID" value="GIJ05030.1"/>
    <property type="molecule type" value="Genomic_DNA"/>
</dbReference>
<evidence type="ECO:0000313" key="3">
    <source>
        <dbReference type="Proteomes" id="UP000652013"/>
    </source>
</evidence>
<reference evidence="2" key="1">
    <citation type="submission" date="2021-01" db="EMBL/GenBank/DDBJ databases">
        <title>Whole genome shotgun sequence of Spirilliplanes yamanashiensis NBRC 15828.</title>
        <authorList>
            <person name="Komaki H."/>
            <person name="Tamura T."/>
        </authorList>
    </citation>
    <scope>NUCLEOTIDE SEQUENCE</scope>
    <source>
        <strain evidence="2">NBRC 15828</strain>
    </source>
</reference>
<dbReference type="InterPro" id="IPR029068">
    <property type="entry name" value="Glyas_Bleomycin-R_OHBP_Dase"/>
</dbReference>
<dbReference type="Proteomes" id="UP000652013">
    <property type="component" value="Unassembled WGS sequence"/>
</dbReference>
<protein>
    <recommendedName>
        <fullName evidence="1">VOC domain-containing protein</fullName>
    </recommendedName>
</protein>
<dbReference type="PROSITE" id="PS51819">
    <property type="entry name" value="VOC"/>
    <property type="match status" value="1"/>
</dbReference>
<gene>
    <name evidence="2" type="ORF">Sya03_43820</name>
</gene>
<comment type="caution">
    <text evidence="2">The sequence shown here is derived from an EMBL/GenBank/DDBJ whole genome shotgun (WGS) entry which is preliminary data.</text>
</comment>
<dbReference type="Gene3D" id="3.10.180.10">
    <property type="entry name" value="2,3-Dihydroxybiphenyl 1,2-Dioxygenase, domain 1"/>
    <property type="match status" value="1"/>
</dbReference>
<feature type="domain" description="VOC" evidence="1">
    <location>
        <begin position="16"/>
        <end position="141"/>
    </location>
</feature>
<dbReference type="AlphaFoldDB" id="A0A8J3YBP5"/>
<keyword evidence="3" id="KW-1185">Reference proteome</keyword>